<name>A0ABM3P630_ACIJB</name>
<evidence type="ECO:0000313" key="3">
    <source>
        <dbReference type="RefSeq" id="XP_053067139.1"/>
    </source>
</evidence>
<keyword evidence="2" id="KW-1185">Reference proteome</keyword>
<accession>A0ABM3P630</accession>
<reference evidence="3" key="1">
    <citation type="submission" date="2025-08" db="UniProtKB">
        <authorList>
            <consortium name="RefSeq"/>
        </authorList>
    </citation>
    <scope>IDENTIFICATION</scope>
    <source>
        <tissue evidence="3">Blood</tissue>
    </source>
</reference>
<dbReference type="GeneID" id="128313311"/>
<organism evidence="2 3">
    <name type="scientific">Acinonyx jubatus</name>
    <name type="common">Cheetah</name>
    <dbReference type="NCBI Taxonomy" id="32536"/>
    <lineage>
        <taxon>Eukaryota</taxon>
        <taxon>Metazoa</taxon>
        <taxon>Chordata</taxon>
        <taxon>Craniata</taxon>
        <taxon>Vertebrata</taxon>
        <taxon>Euteleostomi</taxon>
        <taxon>Mammalia</taxon>
        <taxon>Eutheria</taxon>
        <taxon>Laurasiatheria</taxon>
        <taxon>Carnivora</taxon>
        <taxon>Feliformia</taxon>
        <taxon>Felidae</taxon>
        <taxon>Felinae</taxon>
        <taxon>Acinonyx</taxon>
    </lineage>
</organism>
<dbReference type="RefSeq" id="XP_053067139.1">
    <property type="nucleotide sequence ID" value="XM_053211164.1"/>
</dbReference>
<protein>
    <submittedName>
        <fullName evidence="3">Uncharacterized protein LOC128313311</fullName>
    </submittedName>
</protein>
<feature type="compositionally biased region" description="Polar residues" evidence="1">
    <location>
        <begin position="329"/>
        <end position="339"/>
    </location>
</feature>
<evidence type="ECO:0000256" key="1">
    <source>
        <dbReference type="SAM" id="MobiDB-lite"/>
    </source>
</evidence>
<proteinExistence type="predicted"/>
<dbReference type="Proteomes" id="UP001652583">
    <property type="component" value="Chromosome E2"/>
</dbReference>
<gene>
    <name evidence="3" type="primary">LOC128313311</name>
</gene>
<feature type="region of interest" description="Disordered" evidence="1">
    <location>
        <begin position="286"/>
        <end position="385"/>
    </location>
</feature>
<evidence type="ECO:0000313" key="2">
    <source>
        <dbReference type="Proteomes" id="UP001652583"/>
    </source>
</evidence>
<sequence>MGPKSFRSQAPKFTGPQDICSSLSLLIFISYQPDRRVGISEGPLQKPDYARKEGARLPQMPLHPPGHFTRKKTEASQEKWFVHLASCGRGIPRPMLRQLGDTCHHDLGVGGDRLLEPGDEDHLAAGSALASGEGPGLGHTPHVPLPSRAVSVGHVSESYKKQRGSPSCSLYGAGNVRDCQKPGSLSQRPVSMTTGPWVEPVQAAKASRARRVNSVGIGLRRGVGAAPILLTVALRPAWFHVTGSGGNVAIARGFVLSELGGPQSCPPGVPAARDQHSGPSIVGLLSPFPERPWASRGPSGRSKGRGADTWSKDSPGPCTVSASLRAGWQTPQVSGNWQSGPRCLHRLHRDAPLPAAAGSPHPEGGARGRSVPRPEVLAGLLRRER</sequence>